<dbReference type="KEGG" id="dsf:UWK_02608"/>
<sequence>MRARLGKMVRGHEFQFICANDMAGKMDRVVQINGGVVRSKEQGEDGTIITVMKAE</sequence>
<dbReference type="EMBL" id="CP003985">
    <property type="protein sequence ID" value="AGF79144.1"/>
    <property type="molecule type" value="Genomic_DNA"/>
</dbReference>
<evidence type="ECO:0000313" key="2">
    <source>
        <dbReference type="Proteomes" id="UP000011721"/>
    </source>
</evidence>
<organism evidence="1 2">
    <name type="scientific">Desulfocapsa sulfexigens (strain DSM 10523 / SB164P1)</name>
    <dbReference type="NCBI Taxonomy" id="1167006"/>
    <lineage>
        <taxon>Bacteria</taxon>
        <taxon>Pseudomonadati</taxon>
        <taxon>Thermodesulfobacteriota</taxon>
        <taxon>Desulfobulbia</taxon>
        <taxon>Desulfobulbales</taxon>
        <taxon>Desulfocapsaceae</taxon>
        <taxon>Desulfocapsa</taxon>
    </lineage>
</organism>
<dbReference type="HOGENOM" id="CLU_3024783_0_0_7"/>
<evidence type="ECO:0000313" key="1">
    <source>
        <dbReference type="EMBL" id="AGF79144.1"/>
    </source>
</evidence>
<protein>
    <submittedName>
        <fullName evidence="1">Uncharacterized protein</fullName>
    </submittedName>
</protein>
<name>M1NHS1_DESSD</name>
<proteinExistence type="predicted"/>
<gene>
    <name evidence="1" type="ordered locus">UWK_02608</name>
</gene>
<keyword evidence="2" id="KW-1185">Reference proteome</keyword>
<reference evidence="2" key="1">
    <citation type="journal article" date="2013" name="Stand. Genomic Sci.">
        <title>Complete genome sequence of Desulfocapsa sulfexigens, a marine deltaproteobacterium specialized in disproportionating inorganic sulfur compounds.</title>
        <authorList>
            <person name="Finster K.W."/>
            <person name="Kjeldsen K.U."/>
            <person name="Kube M."/>
            <person name="Reinhardt R."/>
            <person name="Mussmann M."/>
            <person name="Amann R."/>
            <person name="Schreiber L."/>
        </authorList>
    </citation>
    <scope>NUCLEOTIDE SEQUENCE [LARGE SCALE GENOMIC DNA]</scope>
    <source>
        <strain evidence="2">DSM 10523 / SB164P1</strain>
    </source>
</reference>
<dbReference type="OrthoDB" id="9928417at2"/>
<dbReference type="RefSeq" id="WP_015404830.1">
    <property type="nucleotide sequence ID" value="NC_020304.1"/>
</dbReference>
<accession>M1NHS1</accession>
<dbReference type="Proteomes" id="UP000011721">
    <property type="component" value="Chromosome"/>
</dbReference>
<dbReference type="AlphaFoldDB" id="M1NHS1"/>